<dbReference type="Gene3D" id="3.30.565.10">
    <property type="entry name" value="Histidine kinase-like ATPase, C-terminal domain"/>
    <property type="match status" value="1"/>
</dbReference>
<dbReference type="InterPro" id="IPR053159">
    <property type="entry name" value="Hybrid_Histidine_Kinase"/>
</dbReference>
<dbReference type="Gene3D" id="1.10.510.10">
    <property type="entry name" value="Transferase(Phosphotransferase) domain 1"/>
    <property type="match status" value="1"/>
</dbReference>
<dbReference type="InterPro" id="IPR011009">
    <property type="entry name" value="Kinase-like_dom_sf"/>
</dbReference>
<feature type="region of interest" description="Disordered" evidence="4">
    <location>
        <begin position="1"/>
        <end position="32"/>
    </location>
</feature>
<dbReference type="InterPro" id="IPR000719">
    <property type="entry name" value="Prot_kinase_dom"/>
</dbReference>
<dbReference type="InterPro" id="IPR004358">
    <property type="entry name" value="Sig_transdc_His_kin-like_C"/>
</dbReference>
<keyword evidence="7" id="KW-0808">Transferase</keyword>
<dbReference type="InterPro" id="IPR036890">
    <property type="entry name" value="HATPase_C_sf"/>
</dbReference>
<dbReference type="CDD" id="cd00082">
    <property type="entry name" value="HisKA"/>
    <property type="match status" value="1"/>
</dbReference>
<dbReference type="EC" id="2.7.13.3" evidence="2"/>
<sequence length="1719" mass="186334">MRVEKVIEAAEQPASPSTNLNGSDDRSESTPIERIDSSWWSRLSLSLEATEDGLDIHTAQDADGQSWRILSAASDTQAAAQLGREAVLAARLNETIAERPARIGEGERMVLAYPARTGSTWAQLPAGAIPLDRFLDIAIAAAQSLSRIHALGIVHGNLGPERLSVEADGRVRFNSFGRATATDMDAPAGIGSFSPVEIAYAAPEQARRHYPYADGRSDLYALGVILYERLVGRLPLNATTTAEWLHAHVAVDVPKPSELRDDVPPGIDAIVLKLVAKDPEQRYQSVESLQADLHIARRMLAETGEVAAFALGRGELAPKASLSNRIFGRAAELADLVGTFDRIRRSGNSELVFISGEAGVGKSALVEQLAKILPAADAHFAIGKGSLLQQGIPYAPFVQALRSIFSWLLSENTDALESTRARLVAGLAGYGRLLTELVPEAEFVLGESAPLPEVSANLAQARIARIILQTCAAVATARTPLILLLDDLQWLDAGSLGVIRAFLGEAPHHMLLIGSYREDELVKHPELAALLNTARSVDVPVTEIRLRPLSDADTIELVSSALNSSPADVGALAQSIYLKTQGNAFYVGQLLQKLVDERVVAFDPERQKWGWDASRLGQQRTVTDFMLRRLDALAPDQREFLRRLASIGGRSPARFLAQLLGRSEAQLEDTAERLLESIFLVRQGTEFLIAHDRVLEAAHALTPEADRPAEHISIARAMIAAFGDDRPDHAFDIATQIERGDRSTLTESERLAFVRVLRTAARRARSAGAVSQAAGYLDAAREMVEPAWQTSHHALFFEVELLHIDCLLALAAVDEALLAIDRLLAGAMSPLDRADAFRLKAIAHTVQSDYERAIDASLAGLDVLGVTLEPSPDAEQLERAYRACRDKLDTYTMAEIKALPEATDPAVRATLGLLSTLISSVFTESRLSFLHTIKIIDLTLEHGATPESAYGFAWFGVHSAHHYGAYEDGAAYALAAQDLVQRDGYEAQRTATLVALDQIIAWTKPMRFALARAREAAQVGRAAGDLGMACYARNHIASDLLIIGEPLGATREEIDEGLVWTREIKYKDIEYILEAQRLLVDTLISGDYDSARVAPEELIVSIPTRFWVNHYAGVTAFLFGDNARALAHLEKAMRLIWAAPAHIDTAACSLFFGLALARSTEASSAPDLILERMAGVIGRFAGWADLNPETFGCKHLLLRAEAARLAGDRQTAKALYEQAADAAAVAGFVHEQALAYEFAAYHYREDGLNIPVEGYVRAACQRYRAWGADGKADRLLRDFPLVVENIGRAPQGVERQNDLDLAVMTKAAQTLSEEIGLEQVIRTLMRDMVVHAGAQFGLLLLLSGDEPIIEASARVEQQEVKVDIHSAPPTARDLPLSVLNTVLRTRKAVVFADAFAEAPRLRISGPDDRVVRSLLCMPLIKRGALIGVLYLENSLAADIFTPNRTAMLEVLAPQAAISIDAARLFKDLVDENTRRTSAELALREARTKLARTSQMTAMGGFAASIAHEINQPLASVVANADATIRWLNRPQPDLGEAMSGLQQIRAAGLRAAGIIKSLRSLSKQAPATLTPARLEDIVEGVLQLTANELDAHRVTVVKRLESAPGLVLADAVQLQQVVVNLITNAIHAMAGNDPAQRHLVVETIHRSGTVHLSISDSGSGMEADVLKRIFEPFFTTKSAGMGIGLAICRSIVEDHGGKLEATSTVGKGSTFFFSLDLAQ</sequence>
<dbReference type="Pfam" id="PF13185">
    <property type="entry name" value="GAF_2"/>
    <property type="match status" value="1"/>
</dbReference>
<evidence type="ECO:0000259" key="6">
    <source>
        <dbReference type="PROSITE" id="PS50109"/>
    </source>
</evidence>
<dbReference type="SUPFAM" id="SSF55874">
    <property type="entry name" value="ATPase domain of HSP90 chaperone/DNA topoisomerase II/histidine kinase"/>
    <property type="match status" value="1"/>
</dbReference>
<comment type="catalytic activity">
    <reaction evidence="1">
        <text>ATP + protein L-histidine = ADP + protein N-phospho-L-histidine.</text>
        <dbReference type="EC" id="2.7.13.3"/>
    </reaction>
</comment>
<accession>A0ABU0HA37</accession>
<dbReference type="SUPFAM" id="SSF55781">
    <property type="entry name" value="GAF domain-like"/>
    <property type="match status" value="1"/>
</dbReference>
<dbReference type="EMBL" id="JAUSVO010000003">
    <property type="protein sequence ID" value="MDQ0438326.1"/>
    <property type="molecule type" value="Genomic_DNA"/>
</dbReference>
<dbReference type="InterPro" id="IPR003661">
    <property type="entry name" value="HisK_dim/P_dom"/>
</dbReference>
<evidence type="ECO:0000256" key="2">
    <source>
        <dbReference type="ARBA" id="ARBA00012438"/>
    </source>
</evidence>
<feature type="compositionally biased region" description="Basic and acidic residues" evidence="4">
    <location>
        <begin position="23"/>
        <end position="32"/>
    </location>
</feature>
<dbReference type="Gene3D" id="1.10.287.130">
    <property type="match status" value="1"/>
</dbReference>
<dbReference type="SMART" id="SM00388">
    <property type="entry name" value="HisKA"/>
    <property type="match status" value="1"/>
</dbReference>
<keyword evidence="7" id="KW-0418">Kinase</keyword>
<dbReference type="RefSeq" id="WP_266349218.1">
    <property type="nucleotide sequence ID" value="NZ_JAPKNG010000003.1"/>
</dbReference>
<dbReference type="Pfam" id="PF00512">
    <property type="entry name" value="HisKA"/>
    <property type="match status" value="1"/>
</dbReference>
<dbReference type="SUPFAM" id="SSF52540">
    <property type="entry name" value="P-loop containing nucleoside triphosphate hydrolases"/>
    <property type="match status" value="1"/>
</dbReference>
<proteinExistence type="predicted"/>
<dbReference type="SMART" id="SM00220">
    <property type="entry name" value="S_TKc"/>
    <property type="match status" value="1"/>
</dbReference>
<dbReference type="PANTHER" id="PTHR43642">
    <property type="entry name" value="HYBRID SIGNAL TRANSDUCTION HISTIDINE KINASE G"/>
    <property type="match status" value="1"/>
</dbReference>
<dbReference type="InterPro" id="IPR036097">
    <property type="entry name" value="HisK_dim/P_sf"/>
</dbReference>
<feature type="domain" description="Histidine kinase" evidence="6">
    <location>
        <begin position="1504"/>
        <end position="1719"/>
    </location>
</feature>
<dbReference type="InterPro" id="IPR041664">
    <property type="entry name" value="AAA_16"/>
</dbReference>
<evidence type="ECO:0000259" key="5">
    <source>
        <dbReference type="PROSITE" id="PS50011"/>
    </source>
</evidence>
<dbReference type="InterPro" id="IPR029016">
    <property type="entry name" value="GAF-like_dom_sf"/>
</dbReference>
<dbReference type="Gene3D" id="3.40.50.300">
    <property type="entry name" value="P-loop containing nucleotide triphosphate hydrolases"/>
    <property type="match status" value="1"/>
</dbReference>
<name>A0ABU0HA37_9HYPH</name>
<reference evidence="7 8" key="1">
    <citation type="submission" date="2023-07" db="EMBL/GenBank/DDBJ databases">
        <title>Genomic Encyclopedia of Type Strains, Phase IV (KMG-IV): sequencing the most valuable type-strain genomes for metagenomic binning, comparative biology and taxonomic classification.</title>
        <authorList>
            <person name="Goeker M."/>
        </authorList>
    </citation>
    <scope>NUCLEOTIDE SEQUENCE [LARGE SCALE GENOMIC DNA]</scope>
    <source>
        <strain evidence="7 8">B6-8</strain>
    </source>
</reference>
<keyword evidence="3" id="KW-0597">Phosphoprotein</keyword>
<dbReference type="InterPro" id="IPR003018">
    <property type="entry name" value="GAF"/>
</dbReference>
<evidence type="ECO:0000313" key="8">
    <source>
        <dbReference type="Proteomes" id="UP001241603"/>
    </source>
</evidence>
<protein>
    <recommendedName>
        <fullName evidence="2">histidine kinase</fullName>
        <ecNumber evidence="2">2.7.13.3</ecNumber>
    </recommendedName>
</protein>
<dbReference type="Gene3D" id="3.30.450.40">
    <property type="match status" value="1"/>
</dbReference>
<dbReference type="Pfam" id="PF00069">
    <property type="entry name" value="Pkinase"/>
    <property type="match status" value="1"/>
</dbReference>
<keyword evidence="8" id="KW-1185">Reference proteome</keyword>
<evidence type="ECO:0000256" key="3">
    <source>
        <dbReference type="ARBA" id="ARBA00022553"/>
    </source>
</evidence>
<dbReference type="SUPFAM" id="SSF47384">
    <property type="entry name" value="Homodimeric domain of signal transducing histidine kinase"/>
    <property type="match status" value="1"/>
</dbReference>
<dbReference type="InterPro" id="IPR003594">
    <property type="entry name" value="HATPase_dom"/>
</dbReference>
<feature type="domain" description="Protein kinase" evidence="5">
    <location>
        <begin position="1"/>
        <end position="297"/>
    </location>
</feature>
<dbReference type="Pfam" id="PF02518">
    <property type="entry name" value="HATPase_c"/>
    <property type="match status" value="1"/>
</dbReference>
<dbReference type="SMART" id="SM00065">
    <property type="entry name" value="GAF"/>
    <property type="match status" value="1"/>
</dbReference>
<dbReference type="GO" id="GO:0016301">
    <property type="term" value="F:kinase activity"/>
    <property type="evidence" value="ECO:0007669"/>
    <property type="project" value="UniProtKB-KW"/>
</dbReference>
<evidence type="ECO:0000256" key="1">
    <source>
        <dbReference type="ARBA" id="ARBA00000085"/>
    </source>
</evidence>
<dbReference type="Proteomes" id="UP001241603">
    <property type="component" value="Unassembled WGS sequence"/>
</dbReference>
<dbReference type="SMART" id="SM00387">
    <property type="entry name" value="HATPase_c"/>
    <property type="match status" value="1"/>
</dbReference>
<dbReference type="PANTHER" id="PTHR43642:SF1">
    <property type="entry name" value="HYBRID SIGNAL TRANSDUCTION HISTIDINE KINASE G"/>
    <property type="match status" value="1"/>
</dbReference>
<comment type="caution">
    <text evidence="7">The sequence shown here is derived from an EMBL/GenBank/DDBJ whole genome shotgun (WGS) entry which is preliminary data.</text>
</comment>
<dbReference type="InterPro" id="IPR005467">
    <property type="entry name" value="His_kinase_dom"/>
</dbReference>
<dbReference type="SUPFAM" id="SSF56112">
    <property type="entry name" value="Protein kinase-like (PK-like)"/>
    <property type="match status" value="1"/>
</dbReference>
<dbReference type="Pfam" id="PF13191">
    <property type="entry name" value="AAA_16"/>
    <property type="match status" value="1"/>
</dbReference>
<dbReference type="PROSITE" id="PS50109">
    <property type="entry name" value="HIS_KIN"/>
    <property type="match status" value="1"/>
</dbReference>
<gene>
    <name evidence="7" type="ORF">QO014_002718</name>
</gene>
<evidence type="ECO:0000313" key="7">
    <source>
        <dbReference type="EMBL" id="MDQ0438326.1"/>
    </source>
</evidence>
<dbReference type="PROSITE" id="PS50011">
    <property type="entry name" value="PROTEIN_KINASE_DOM"/>
    <property type="match status" value="1"/>
</dbReference>
<dbReference type="InterPro" id="IPR027417">
    <property type="entry name" value="P-loop_NTPase"/>
</dbReference>
<organism evidence="7 8">
    <name type="scientific">Kaistia dalseonensis</name>
    <dbReference type="NCBI Taxonomy" id="410840"/>
    <lineage>
        <taxon>Bacteria</taxon>
        <taxon>Pseudomonadati</taxon>
        <taxon>Pseudomonadota</taxon>
        <taxon>Alphaproteobacteria</taxon>
        <taxon>Hyphomicrobiales</taxon>
        <taxon>Kaistiaceae</taxon>
        <taxon>Kaistia</taxon>
    </lineage>
</organism>
<evidence type="ECO:0000256" key="4">
    <source>
        <dbReference type="SAM" id="MobiDB-lite"/>
    </source>
</evidence>
<dbReference type="PRINTS" id="PR00344">
    <property type="entry name" value="BCTRLSENSOR"/>
</dbReference>